<sequence length="166" mass="18840">MLYHFRPYSLRYSLSSNQTSLLSATTQLYRYLPRYIGSYFLRLFITSEQLELRLACTLGPLSLLPTPGSITGTSLNSACSDMDLVGVAFRTCQARHSHWYLRTYSLSFDISDISIFLLLSSPAESNLLVEPCWSTKGITLIQRGCKKRWSNIDDTIDSVTTRCKDD</sequence>
<evidence type="ECO:0000313" key="2">
    <source>
        <dbReference type="Proteomes" id="UP000772434"/>
    </source>
</evidence>
<accession>A0A9P5P5P5</accession>
<dbReference type="AlphaFoldDB" id="A0A9P5P5P5"/>
<gene>
    <name evidence="1" type="ORF">BDP27DRAFT_751774</name>
</gene>
<organism evidence="1 2">
    <name type="scientific">Rhodocollybia butyracea</name>
    <dbReference type="NCBI Taxonomy" id="206335"/>
    <lineage>
        <taxon>Eukaryota</taxon>
        <taxon>Fungi</taxon>
        <taxon>Dikarya</taxon>
        <taxon>Basidiomycota</taxon>
        <taxon>Agaricomycotina</taxon>
        <taxon>Agaricomycetes</taxon>
        <taxon>Agaricomycetidae</taxon>
        <taxon>Agaricales</taxon>
        <taxon>Marasmiineae</taxon>
        <taxon>Omphalotaceae</taxon>
        <taxon>Rhodocollybia</taxon>
    </lineage>
</organism>
<comment type="caution">
    <text evidence="1">The sequence shown here is derived from an EMBL/GenBank/DDBJ whole genome shotgun (WGS) entry which is preliminary data.</text>
</comment>
<reference evidence="1" key="1">
    <citation type="submission" date="2020-11" db="EMBL/GenBank/DDBJ databases">
        <authorList>
            <consortium name="DOE Joint Genome Institute"/>
            <person name="Ahrendt S."/>
            <person name="Riley R."/>
            <person name="Andreopoulos W."/>
            <person name="Labutti K."/>
            <person name="Pangilinan J."/>
            <person name="Ruiz-Duenas F.J."/>
            <person name="Barrasa J.M."/>
            <person name="Sanchez-Garcia M."/>
            <person name="Camarero S."/>
            <person name="Miyauchi S."/>
            <person name="Serrano A."/>
            <person name="Linde D."/>
            <person name="Babiker R."/>
            <person name="Drula E."/>
            <person name="Ayuso-Fernandez I."/>
            <person name="Pacheco R."/>
            <person name="Padilla G."/>
            <person name="Ferreira P."/>
            <person name="Barriuso J."/>
            <person name="Kellner H."/>
            <person name="Castanera R."/>
            <person name="Alfaro M."/>
            <person name="Ramirez L."/>
            <person name="Pisabarro A.G."/>
            <person name="Kuo A."/>
            <person name="Tritt A."/>
            <person name="Lipzen A."/>
            <person name="He G."/>
            <person name="Yan M."/>
            <person name="Ng V."/>
            <person name="Cullen D."/>
            <person name="Martin F."/>
            <person name="Rosso M.-N."/>
            <person name="Henrissat B."/>
            <person name="Hibbett D."/>
            <person name="Martinez A.T."/>
            <person name="Grigoriev I.V."/>
        </authorList>
    </citation>
    <scope>NUCLEOTIDE SEQUENCE</scope>
    <source>
        <strain evidence="1">AH 40177</strain>
    </source>
</reference>
<protein>
    <submittedName>
        <fullName evidence="1">Uncharacterized protein</fullName>
    </submittedName>
</protein>
<proteinExistence type="predicted"/>
<keyword evidence="2" id="KW-1185">Reference proteome</keyword>
<dbReference type="Proteomes" id="UP000772434">
    <property type="component" value="Unassembled WGS sequence"/>
</dbReference>
<evidence type="ECO:0000313" key="1">
    <source>
        <dbReference type="EMBL" id="KAF9042535.1"/>
    </source>
</evidence>
<name>A0A9P5P5P5_9AGAR</name>
<dbReference type="EMBL" id="JADNRY010000544">
    <property type="protein sequence ID" value="KAF9042535.1"/>
    <property type="molecule type" value="Genomic_DNA"/>
</dbReference>